<dbReference type="Pfam" id="PF14228">
    <property type="entry name" value="MOR2-PAG1_mid"/>
    <property type="match status" value="2"/>
</dbReference>
<feature type="domain" description="Cell morphogenesis central region" evidence="4">
    <location>
        <begin position="1743"/>
        <end position="1814"/>
    </location>
</feature>
<accession>A0AAF0F723</accession>
<feature type="region of interest" description="Disordered" evidence="1">
    <location>
        <begin position="93"/>
        <end position="113"/>
    </location>
</feature>
<feature type="domain" description="Cell morphogenesis central region" evidence="4">
    <location>
        <begin position="1390"/>
        <end position="1569"/>
    </location>
</feature>
<organism evidence="5 6">
    <name type="scientific">Malassezia japonica</name>
    <dbReference type="NCBI Taxonomy" id="223818"/>
    <lineage>
        <taxon>Eukaryota</taxon>
        <taxon>Fungi</taxon>
        <taxon>Dikarya</taxon>
        <taxon>Basidiomycota</taxon>
        <taxon>Ustilaginomycotina</taxon>
        <taxon>Malasseziomycetes</taxon>
        <taxon>Malasseziales</taxon>
        <taxon>Malasseziaceae</taxon>
        <taxon>Malassezia</taxon>
    </lineage>
</organism>
<dbReference type="EMBL" id="CP119961">
    <property type="protein sequence ID" value="WFD39623.1"/>
    <property type="molecule type" value="Genomic_DNA"/>
</dbReference>
<proteinExistence type="predicted"/>
<dbReference type="GeneID" id="85226254"/>
<feature type="region of interest" description="Disordered" evidence="1">
    <location>
        <begin position="155"/>
        <end position="196"/>
    </location>
</feature>
<gene>
    <name evidence="5" type="primary">TAO3</name>
    <name evidence="5" type="ORF">MJAP1_002603</name>
</gene>
<dbReference type="Pfam" id="PF14222">
    <property type="entry name" value="MOR2-PAG1_N"/>
    <property type="match status" value="1"/>
</dbReference>
<keyword evidence="6" id="KW-1185">Reference proteome</keyword>
<dbReference type="InterPro" id="IPR029473">
    <property type="entry name" value="MOR2-PAG1_mid"/>
</dbReference>
<feature type="region of interest" description="Disordered" evidence="1">
    <location>
        <begin position="1"/>
        <end position="53"/>
    </location>
</feature>
<dbReference type="RefSeq" id="XP_060122520.1">
    <property type="nucleotide sequence ID" value="XM_060266537.1"/>
</dbReference>
<evidence type="ECO:0000259" key="4">
    <source>
        <dbReference type="Pfam" id="PF14228"/>
    </source>
</evidence>
<feature type="compositionally biased region" description="Basic residues" evidence="1">
    <location>
        <begin position="166"/>
        <end position="175"/>
    </location>
</feature>
<dbReference type="InterPro" id="IPR025481">
    <property type="entry name" value="Cell_Morphogen_C"/>
</dbReference>
<sequence>MADEGQVVIPDLDDAWMGEPEIAMPPPPMQSPGSMSNGRASPQRPPTGDALRHGAALDYFASPPRASDRTPGTPFSFPVKKPSFASLRAAIKREPTTPSAEPNVSPFFDEPRKPRPYDISAASGLAQVTGMGKSGRWHAKSGSQASAADADVSLGVASTRSPSRASRARHAHHGSHYSEYSMEGVSMSPNSSRGVPPVPGDDTLWSQYDAPYDETRDESVSDFGELPWVRRGALLDALPRHSEPRTPLEFALEQVLRRFAAAADEAWMAVVMTATDVDMAQALFPTRSQSSDFDAILDALGHVAKHNSAMVIDSLLQWRQSAMDAPTPRLRRRPSDATVSGVATSGDEALQRRKVLATTYLVCRALRKAVPERAIADPESACSDAYLTTLFQLLHLCSIDRENERGSLPQLHATLQQQCFDTVARLLGALSLVRLPAIGDQFIQILRQSSAVSASRDHELLTEAAILGMRYLRITVYPMEQFEEGAELVASLVQFFAHSHGYRIKRAFARVLCAMLLPVARTASAELHHPIWQGAVSMLLPKTQAMAARARYWSVAQPLWTAALCSAPPEVLLAQWTPCLDVGNARLKDRSARPIVLLCATQLLHAYLFHCHEGTNATTRRLDAFFAQYLPAQRGGIAPSDAHLEPYIAMVHYTLFRQPEYAQSVVLDMLRHSVFQDRSVVHQPELLQPTRMRIALRAIARTLQCYASGDAPPFPTGDEGALLPDVPLGDEPATPIAFPSAAAGAPYGTFAELIGQIALIADYQVKDVTVFDERVAIARGSTLPSMPSDRSALDREQYVVRTHVAGAFTVVYAREQQAYLDLLRTCFEVWPRCLSPSLAMPTVLAMLFRAQYSAEPALQKASAAALLRIARQCAGGALGVVQAYMRWAFRQDGFVWELVAHAEMLLPKMTQTVRLFIDLLDVWWTQRRYEQASNGHYAEDTLDEIEACAVYLLCAPSAALRQQAVTVLRLVAVLHDESTARPLPPKPRRTMHLLEQPRSAFLAADNTELSASQRARVARWHSEPSQEPLSALATASDAMSQSLWIHALPAMIEAFAEKMPVSATAFYTYVLARVKAMDARLGTKTRSAPTSLAKVCWRSYTAALCAATALDTPDVPRADVVPLLVPYLASDEHDLRDAAAYALGYTQGPVYVPLLAALHAAARPVHEETRLTPARVQTARVVYHTAPRMPRVADDARVARLVGAWVQDTLTFLQGRAGLPTAELCALKRYFAATVGHFYTALGAAAPEYMPTPMHVELFGMLYDWHSMQGASRLAAELSAAAEQCVDARQKERVIVMQRHELHLLATHAEQAMAALCAAALPDAPNTPLALPTLLAWIRTLLQSTESHGPQTGRAALRALLEHNGANTALLEAVLVYAFKDLAVRSAPRTFVDVLAETYCATPLHLAPGAAMAVGLVHLAHADVVVRAHAVAMLEVTASRWDTPAYLAQYAVRATSAQPSAYLAAQQAISVCLAHAWPAQRAAVVAELVRHIDHLPLEAHDAVLSVLPPWVEEIAQFAPRQRVPLDDEPHAVLTRLAALTFTHGTAHPLQVRVLWTSVLGHSADSGAVLASFVVHLALVFGSVESVVLAQQVVACIDARIVRAAVFAHLCEQLRPDAIPMLSVHGEVGRFASLATRMQPADGPALSAPLVAILLMSECVSADERAMIHHLPMLLHGLCVQIASMPESLRDTFASAAEQMLRGIAAAAAGSNEHSDSPLVSDAIVPAAPTPFATALAAVHASLRAGMPGDDAANMRALVDGLCALGLPLLPTLREAWAAEALQWATAAPVSPSACRSLEVLRTLRPPLHDAMLAELLARLGGTAAHAQADHEAYAQEVLLTLHATLCDAGELSDETLGALYWAASAAASTPIEDEFACTVRLLQTLLGRMEGRPLDGLAPPPGYDVAPGLQRILLRGLRSATLCDATFSLLVRLTSFPLPYLDESFDTRAAVLLAASLPWCMQACDMRAGSLRHADARAVDPAEIVALGEGLAAAADAAQRPDLARVAHSIARARFRSTDELARQAASCLASFCAADESLGATLVLILLHMLFCEREWVCRQTLVALAAVLGALRAQNADGGVRALGARMLDPLLALLATPLAPLALDVLDAPALARDANDPRDGDKLFGTPSPSGWGIAEWRQDALRTRHNLQSVSRAFGAAQHAAAAWEEDEAEELGALASQLDDLASYFGQSDEEVEAPQTEDVAKILARSTYRTRDSVLFAAAPPPLDAVLSDMYPDVIEEESVLDYMPSTPPRTRASESSLSDGLRDE</sequence>
<dbReference type="GO" id="GO:0005938">
    <property type="term" value="C:cell cortex"/>
    <property type="evidence" value="ECO:0007669"/>
    <property type="project" value="TreeGrafter"/>
</dbReference>
<evidence type="ECO:0000259" key="2">
    <source>
        <dbReference type="Pfam" id="PF14222"/>
    </source>
</evidence>
<protein>
    <submittedName>
        <fullName evidence="5">Cell morphogenesis protein PAG1</fullName>
    </submittedName>
</protein>
<dbReference type="PANTHER" id="PTHR12295:SF30">
    <property type="entry name" value="PROTEIN FURRY"/>
    <property type="match status" value="1"/>
</dbReference>
<dbReference type="PANTHER" id="PTHR12295">
    <property type="entry name" value="FURRY-RELATED"/>
    <property type="match status" value="1"/>
</dbReference>
<dbReference type="GO" id="GO:0030427">
    <property type="term" value="C:site of polarized growth"/>
    <property type="evidence" value="ECO:0007669"/>
    <property type="project" value="TreeGrafter"/>
</dbReference>
<evidence type="ECO:0000313" key="6">
    <source>
        <dbReference type="Proteomes" id="UP001217754"/>
    </source>
</evidence>
<dbReference type="InterPro" id="IPR039867">
    <property type="entry name" value="Furry/Tao3/Mor2"/>
</dbReference>
<dbReference type="InterPro" id="IPR025614">
    <property type="entry name" value="Cell_morpho_N"/>
</dbReference>
<dbReference type="Pfam" id="PF14225">
    <property type="entry name" value="MOR2-PAG1_C"/>
    <property type="match status" value="1"/>
</dbReference>
<evidence type="ECO:0000259" key="3">
    <source>
        <dbReference type="Pfam" id="PF14225"/>
    </source>
</evidence>
<feature type="domain" description="Cell morphogenesis protein C-terminal" evidence="3">
    <location>
        <begin position="1859"/>
        <end position="2112"/>
    </location>
</feature>
<dbReference type="SUPFAM" id="SSF48371">
    <property type="entry name" value="ARM repeat"/>
    <property type="match status" value="2"/>
</dbReference>
<name>A0AAF0F723_9BASI</name>
<feature type="region of interest" description="Disordered" evidence="1">
    <location>
        <begin position="2247"/>
        <end position="2272"/>
    </location>
</feature>
<dbReference type="GO" id="GO:0000902">
    <property type="term" value="P:cell morphogenesis"/>
    <property type="evidence" value="ECO:0007669"/>
    <property type="project" value="InterPro"/>
</dbReference>
<dbReference type="InterPro" id="IPR016024">
    <property type="entry name" value="ARM-type_fold"/>
</dbReference>
<evidence type="ECO:0000313" key="5">
    <source>
        <dbReference type="EMBL" id="WFD39623.1"/>
    </source>
</evidence>
<reference evidence="5" key="1">
    <citation type="submission" date="2023-03" db="EMBL/GenBank/DDBJ databases">
        <title>Mating type loci evolution in Malassezia.</title>
        <authorList>
            <person name="Coelho M.A."/>
        </authorList>
    </citation>
    <scope>NUCLEOTIDE SEQUENCE</scope>
    <source>
        <strain evidence="5">CBS 9431</strain>
    </source>
</reference>
<dbReference type="Proteomes" id="UP001217754">
    <property type="component" value="Chromosome 4"/>
</dbReference>
<feature type="domain" description="Cell morphogenesis protein N-terminal" evidence="2">
    <location>
        <begin position="353"/>
        <end position="923"/>
    </location>
</feature>
<evidence type="ECO:0000256" key="1">
    <source>
        <dbReference type="SAM" id="MobiDB-lite"/>
    </source>
</evidence>